<accession>A0A833W2I8</accession>
<dbReference type="OrthoDB" id="696751at2759"/>
<dbReference type="EMBL" id="SWLB01000002">
    <property type="protein sequence ID" value="KAF3341024.1"/>
    <property type="molecule type" value="Genomic_DNA"/>
</dbReference>
<gene>
    <name evidence="2" type="ORF">FCM35_KLT09868</name>
</gene>
<dbReference type="InterPro" id="IPR045284">
    <property type="entry name" value="At2g27730-like"/>
</dbReference>
<dbReference type="PANTHER" id="PTHR33878">
    <property type="entry name" value="OS08G0559000 PROTEIN"/>
    <property type="match status" value="1"/>
</dbReference>
<dbReference type="Proteomes" id="UP000623129">
    <property type="component" value="Unassembled WGS sequence"/>
</dbReference>
<organism evidence="2 3">
    <name type="scientific">Carex littledalei</name>
    <dbReference type="NCBI Taxonomy" id="544730"/>
    <lineage>
        <taxon>Eukaryota</taxon>
        <taxon>Viridiplantae</taxon>
        <taxon>Streptophyta</taxon>
        <taxon>Embryophyta</taxon>
        <taxon>Tracheophyta</taxon>
        <taxon>Spermatophyta</taxon>
        <taxon>Magnoliopsida</taxon>
        <taxon>Liliopsida</taxon>
        <taxon>Poales</taxon>
        <taxon>Cyperaceae</taxon>
        <taxon>Cyperoideae</taxon>
        <taxon>Cariceae</taxon>
        <taxon>Carex</taxon>
        <taxon>Carex subgen. Euthyceras</taxon>
    </lineage>
</organism>
<feature type="region of interest" description="Disordered" evidence="1">
    <location>
        <begin position="54"/>
        <end position="83"/>
    </location>
</feature>
<proteinExistence type="predicted"/>
<comment type="caution">
    <text evidence="2">The sequence shown here is derived from an EMBL/GenBank/DDBJ whole genome shotgun (WGS) entry which is preliminary data.</text>
</comment>
<evidence type="ECO:0000256" key="1">
    <source>
        <dbReference type="SAM" id="MobiDB-lite"/>
    </source>
</evidence>
<keyword evidence="3" id="KW-1185">Reference proteome</keyword>
<evidence type="ECO:0000313" key="2">
    <source>
        <dbReference type="EMBL" id="KAF3341024.1"/>
    </source>
</evidence>
<sequence length="83" mass="9372">MATRSLIGVMRRLGGSQAEVTCGARASVRLFSDGKGKILSEEERAKENVFMQKWEKERLEKQKKKAEAEKEKSDKTPDGSKKE</sequence>
<evidence type="ECO:0000313" key="3">
    <source>
        <dbReference type="Proteomes" id="UP000623129"/>
    </source>
</evidence>
<name>A0A833W2I8_9POAL</name>
<dbReference type="PANTHER" id="PTHR33878:SF4">
    <property type="entry name" value="OS08G0558900 PROTEIN"/>
    <property type="match status" value="1"/>
</dbReference>
<dbReference type="AlphaFoldDB" id="A0A833W2I8"/>
<reference evidence="2" key="1">
    <citation type="submission" date="2020-01" db="EMBL/GenBank/DDBJ databases">
        <title>Genome sequence of Kobresia littledalei, the first chromosome-level genome in the family Cyperaceae.</title>
        <authorList>
            <person name="Qu G."/>
        </authorList>
    </citation>
    <scope>NUCLEOTIDE SEQUENCE</scope>
    <source>
        <strain evidence="2">C.B.Clarke</strain>
        <tissue evidence="2">Leaf</tissue>
    </source>
</reference>
<protein>
    <submittedName>
        <fullName evidence="2">Mitochondrial ATPase inhibitor, IATP</fullName>
    </submittedName>
</protein>